<proteinExistence type="predicted"/>
<feature type="compositionally biased region" description="Polar residues" evidence="1">
    <location>
        <begin position="54"/>
        <end position="63"/>
    </location>
</feature>
<name>A0A4Z2E9A8_9TELE</name>
<feature type="compositionally biased region" description="Polar residues" evidence="1">
    <location>
        <begin position="166"/>
        <end position="180"/>
    </location>
</feature>
<reference evidence="2 3" key="1">
    <citation type="submission" date="2019-03" db="EMBL/GenBank/DDBJ databases">
        <title>First draft genome of Liparis tanakae, snailfish: a comprehensive survey of snailfish specific genes.</title>
        <authorList>
            <person name="Kim W."/>
            <person name="Song I."/>
            <person name="Jeong J.-H."/>
            <person name="Kim D."/>
            <person name="Kim S."/>
            <person name="Ryu S."/>
            <person name="Song J.Y."/>
            <person name="Lee S.K."/>
        </authorList>
    </citation>
    <scope>NUCLEOTIDE SEQUENCE [LARGE SCALE GENOMIC DNA]</scope>
    <source>
        <tissue evidence="2">Muscle</tissue>
    </source>
</reference>
<gene>
    <name evidence="2" type="ORF">EYF80_064442</name>
</gene>
<feature type="region of interest" description="Disordered" evidence="1">
    <location>
        <begin position="157"/>
        <end position="180"/>
    </location>
</feature>
<comment type="caution">
    <text evidence="2">The sequence shown here is derived from an EMBL/GenBank/DDBJ whole genome shotgun (WGS) entry which is preliminary data.</text>
</comment>
<dbReference type="AlphaFoldDB" id="A0A4Z2E9A8"/>
<evidence type="ECO:0000313" key="2">
    <source>
        <dbReference type="EMBL" id="TNN25427.1"/>
    </source>
</evidence>
<feature type="compositionally biased region" description="Polar residues" evidence="1">
    <location>
        <begin position="13"/>
        <end position="23"/>
    </location>
</feature>
<dbReference type="Proteomes" id="UP000314294">
    <property type="component" value="Unassembled WGS sequence"/>
</dbReference>
<keyword evidence="3" id="KW-1185">Reference proteome</keyword>
<accession>A0A4Z2E9A8</accession>
<evidence type="ECO:0000256" key="1">
    <source>
        <dbReference type="SAM" id="MobiDB-lite"/>
    </source>
</evidence>
<organism evidence="2 3">
    <name type="scientific">Liparis tanakae</name>
    <name type="common">Tanaka's snailfish</name>
    <dbReference type="NCBI Taxonomy" id="230148"/>
    <lineage>
        <taxon>Eukaryota</taxon>
        <taxon>Metazoa</taxon>
        <taxon>Chordata</taxon>
        <taxon>Craniata</taxon>
        <taxon>Vertebrata</taxon>
        <taxon>Euteleostomi</taxon>
        <taxon>Actinopterygii</taxon>
        <taxon>Neopterygii</taxon>
        <taxon>Teleostei</taxon>
        <taxon>Neoteleostei</taxon>
        <taxon>Acanthomorphata</taxon>
        <taxon>Eupercaria</taxon>
        <taxon>Perciformes</taxon>
        <taxon>Cottioidei</taxon>
        <taxon>Cottales</taxon>
        <taxon>Liparidae</taxon>
        <taxon>Liparis</taxon>
    </lineage>
</organism>
<sequence>MRPPGSSRCLWPQISSSDTQWGKSGSPRLRRADPGPALAAAHSSKCRIRLGNRSEVSPQKQPLPQQPIHHASFPRPYARPRQHVLRLALRETPRRLSGDPRAAARRRAPTGGHYSSSTNVLLMICHGATTQLDFRARPRSSSAVKSRESREVWTTLHTGMDPQPGRNASGQFITSLTSRL</sequence>
<feature type="region of interest" description="Disordered" evidence="1">
    <location>
        <begin position="1"/>
        <end position="76"/>
    </location>
</feature>
<protein>
    <submittedName>
        <fullName evidence="2">Uncharacterized protein</fullName>
    </submittedName>
</protein>
<evidence type="ECO:0000313" key="3">
    <source>
        <dbReference type="Proteomes" id="UP000314294"/>
    </source>
</evidence>
<dbReference type="EMBL" id="SRLO01012563">
    <property type="protein sequence ID" value="TNN25427.1"/>
    <property type="molecule type" value="Genomic_DNA"/>
</dbReference>